<keyword evidence="1" id="KW-0732">Signal</keyword>
<evidence type="ECO:0000256" key="1">
    <source>
        <dbReference type="SAM" id="SignalP"/>
    </source>
</evidence>
<protein>
    <recommendedName>
        <fullName evidence="4">Lipoprotein</fullName>
    </recommendedName>
</protein>
<comment type="caution">
    <text evidence="2">The sequence shown here is derived from an EMBL/GenBank/DDBJ whole genome shotgun (WGS) entry which is preliminary data.</text>
</comment>
<feature type="chain" id="PRO_5045677669" description="Lipoprotein" evidence="1">
    <location>
        <begin position="25"/>
        <end position="113"/>
    </location>
</feature>
<gene>
    <name evidence="2" type="ORF">H8R26_08550</name>
</gene>
<organism evidence="2 3">
    <name type="scientific">Flavobacterium turcicum</name>
    <dbReference type="NCBI Taxonomy" id="2764718"/>
    <lineage>
        <taxon>Bacteria</taxon>
        <taxon>Pseudomonadati</taxon>
        <taxon>Bacteroidota</taxon>
        <taxon>Flavobacteriia</taxon>
        <taxon>Flavobacteriales</taxon>
        <taxon>Flavobacteriaceae</taxon>
        <taxon>Flavobacterium</taxon>
    </lineage>
</organism>
<dbReference type="RefSeq" id="WP_166136809.1">
    <property type="nucleotide sequence ID" value="NZ_JAAOBY010000005.1"/>
</dbReference>
<evidence type="ECO:0000313" key="3">
    <source>
        <dbReference type="Proteomes" id="UP000621670"/>
    </source>
</evidence>
<accession>A0ABR7JGN6</accession>
<feature type="signal peptide" evidence="1">
    <location>
        <begin position="1"/>
        <end position="24"/>
    </location>
</feature>
<reference evidence="2 3" key="1">
    <citation type="submission" date="2020-08" db="EMBL/GenBank/DDBJ databases">
        <title>Description of novel Flavobacterium F-400 isolate.</title>
        <authorList>
            <person name="Saticioglu I."/>
            <person name="Duman M."/>
            <person name="Altun S."/>
        </authorList>
    </citation>
    <scope>NUCLEOTIDE SEQUENCE [LARGE SCALE GENOMIC DNA]</scope>
    <source>
        <strain evidence="2 3">F-400</strain>
    </source>
</reference>
<evidence type="ECO:0000313" key="2">
    <source>
        <dbReference type="EMBL" id="MBC5863470.1"/>
    </source>
</evidence>
<name>A0ABR7JGN6_9FLAO</name>
<evidence type="ECO:0008006" key="4">
    <source>
        <dbReference type="Google" id="ProtNLM"/>
    </source>
</evidence>
<keyword evidence="3" id="KW-1185">Reference proteome</keyword>
<proteinExistence type="predicted"/>
<sequence length="113" mass="12807">MKNASILLLILLLNICLLSCQSEAEKKVEIVTNDYVRFVDSVTSRNKADAKANWNKIETAFEKKTTELNFKMDNLEDSKNLGTKMDSASKKYRSFKQALFGLTIESDTSFLAE</sequence>
<dbReference type="EMBL" id="JACRUM010000004">
    <property type="protein sequence ID" value="MBC5863470.1"/>
    <property type="molecule type" value="Genomic_DNA"/>
</dbReference>
<dbReference type="Proteomes" id="UP000621670">
    <property type="component" value="Unassembled WGS sequence"/>
</dbReference>